<keyword evidence="5 8" id="KW-0157">Chromophore</keyword>
<comment type="similarity">
    <text evidence="2">Belongs to the DNA photolyase class-1 family.</text>
</comment>
<comment type="similarity">
    <text evidence="8">Belongs to the DNA photolyase family.</text>
</comment>
<dbReference type="OrthoDB" id="9772484at2"/>
<dbReference type="EC" id="4.1.99.3" evidence="10"/>
<dbReference type="Gene3D" id="1.10.579.10">
    <property type="entry name" value="DNA Cyclobutane Dipyrimidine Photolyase, subunit A, domain 3"/>
    <property type="match status" value="1"/>
</dbReference>
<dbReference type="Proteomes" id="UP000009232">
    <property type="component" value="Chromosome"/>
</dbReference>
<feature type="binding site" evidence="6">
    <location>
        <begin position="234"/>
        <end position="238"/>
    </location>
    <ligand>
        <name>FAD</name>
        <dbReference type="ChEBI" id="CHEBI:57692"/>
    </ligand>
</feature>
<reference evidence="10 11" key="1">
    <citation type="submission" date="2011-05" db="EMBL/GenBank/DDBJ databases">
        <title>Complete sequence of Thioalkalimicrobium cyclicum ALM1.</title>
        <authorList>
            <consortium name="US DOE Joint Genome Institute"/>
            <person name="Lucas S."/>
            <person name="Han J."/>
            <person name="Lapidus A."/>
            <person name="Cheng J.-F."/>
            <person name="Goodwin L."/>
            <person name="Pitluck S."/>
            <person name="Peters L."/>
            <person name="Mikhailova N."/>
            <person name="Davenport K."/>
            <person name="Han C."/>
            <person name="Tapia R."/>
            <person name="Land M."/>
            <person name="Hauser L."/>
            <person name="Kyrpides N."/>
            <person name="Ivanova N."/>
            <person name="Pagani I."/>
            <person name="Kappler U."/>
            <person name="Woyke T."/>
        </authorList>
    </citation>
    <scope>NUCLEOTIDE SEQUENCE [LARGE SCALE GENOMIC DNA]</scope>
    <source>
        <strain evidence="11">DSM 14477 / JCM 11371 / ALM1</strain>
    </source>
</reference>
<dbReference type="InterPro" id="IPR018394">
    <property type="entry name" value="DNA_photolyase_1_CS_C"/>
</dbReference>
<dbReference type="eggNOG" id="COG0415">
    <property type="taxonomic scope" value="Bacteria"/>
</dbReference>
<protein>
    <submittedName>
        <fullName evidence="10">Deoxyribodipyrimidine photo-lyase</fullName>
        <ecNumber evidence="10">4.1.99.3</ecNumber>
    </submittedName>
</protein>
<evidence type="ECO:0000256" key="1">
    <source>
        <dbReference type="ARBA" id="ARBA00001932"/>
    </source>
</evidence>
<dbReference type="InterPro" id="IPR036155">
    <property type="entry name" value="Crypto/Photolyase_N_sf"/>
</dbReference>
<dbReference type="AlphaFoldDB" id="F6D9K1"/>
<dbReference type="PROSITE" id="PS00394">
    <property type="entry name" value="DNA_PHOTOLYASES_1_1"/>
    <property type="match status" value="1"/>
</dbReference>
<evidence type="ECO:0000256" key="6">
    <source>
        <dbReference type="PIRSR" id="PIRSR602081-1"/>
    </source>
</evidence>
<keyword evidence="11" id="KW-1185">Reference proteome</keyword>
<name>F6D9K1_THICA</name>
<dbReference type="Gene3D" id="1.25.40.80">
    <property type="match status" value="1"/>
</dbReference>
<dbReference type="RefSeq" id="WP_013834741.1">
    <property type="nucleotide sequence ID" value="NC_015581.1"/>
</dbReference>
<accession>F6D9K1</accession>
<evidence type="ECO:0000313" key="10">
    <source>
        <dbReference type="EMBL" id="AEG30958.1"/>
    </source>
</evidence>
<evidence type="ECO:0000313" key="11">
    <source>
        <dbReference type="Proteomes" id="UP000009232"/>
    </source>
</evidence>
<keyword evidence="10" id="KW-0456">Lyase</keyword>
<feature type="site" description="Electron transfer via tryptophanyl radical" evidence="7">
    <location>
        <position position="382"/>
    </location>
</feature>
<keyword evidence="3 6" id="KW-0285">Flavoprotein</keyword>
<dbReference type="EMBL" id="CP002776">
    <property type="protein sequence ID" value="AEG30958.1"/>
    <property type="molecule type" value="Genomic_DNA"/>
</dbReference>
<dbReference type="Pfam" id="PF00875">
    <property type="entry name" value="DNA_photolyase"/>
    <property type="match status" value="1"/>
</dbReference>
<evidence type="ECO:0000256" key="5">
    <source>
        <dbReference type="ARBA" id="ARBA00022991"/>
    </source>
</evidence>
<dbReference type="InterPro" id="IPR014729">
    <property type="entry name" value="Rossmann-like_a/b/a_fold"/>
</dbReference>
<dbReference type="STRING" id="717773.Thicy_0182"/>
<comment type="cofactor">
    <cofactor evidence="6">
        <name>FAD</name>
        <dbReference type="ChEBI" id="CHEBI:57692"/>
    </cofactor>
    <text evidence="6">Binds 1 FAD per subunit.</text>
</comment>
<evidence type="ECO:0000256" key="4">
    <source>
        <dbReference type="ARBA" id="ARBA00022827"/>
    </source>
</evidence>
<feature type="binding site" evidence="6">
    <location>
        <position position="272"/>
    </location>
    <ligand>
        <name>FAD</name>
        <dbReference type="ChEBI" id="CHEBI:57692"/>
    </ligand>
</feature>
<dbReference type="GO" id="GO:0003904">
    <property type="term" value="F:deoxyribodipyrimidine photo-lyase activity"/>
    <property type="evidence" value="ECO:0007669"/>
    <property type="project" value="UniProtKB-EC"/>
</dbReference>
<dbReference type="GO" id="GO:0003677">
    <property type="term" value="F:DNA binding"/>
    <property type="evidence" value="ECO:0007669"/>
    <property type="project" value="TreeGrafter"/>
</dbReference>
<dbReference type="HOGENOM" id="CLU_010348_2_2_6"/>
<sequence>MNQLIWFQRDLRLNDHTPIHRALSQNEPTLFAYFHDPQQAQGEANQVWLAASLSKLQTALQAKNADLLVAEGEFSQAFERVLTTYNVKNVLYHFELGEPYQTIQQQALAVCQRLKVRLTPFDQAWLPPESVLTQQGNPYGVYTPFSKKVFSMLDGVPKPEGEANWSNFQPVTLENHDRQLPSRLKAIANTDWAKPLISQWKVGEQAAINQATHFLTTHIQHYPERRDFPAINGTSQLSIHLHFGEISSTRLLESCRQAQANQPGHSEAIQSFIRQLIWREFSRYLLFFNPGLINQAYQSKFNQIDWPEPDDQVVAWQRGLTGVPIIDAGMRQLWHTGWMHNRVRMLVGSWLTKNLNQHWLVGQAWFENTLLDADIANNVMGWQWVAGCGVDAAPYFRLFNPVVQSEKFDPQGHYIRQWLPELAPLPNQLIHAPWDAAGKIKQQFPTLAANYPLHDPNLKQVRLDHQQRVQALKMMTNA</sequence>
<feature type="site" description="Electron transfer via tryptophanyl radical" evidence="7">
    <location>
        <position position="306"/>
    </location>
</feature>
<dbReference type="InterPro" id="IPR005101">
    <property type="entry name" value="Cryptochr/Photolyase_FAD-bd"/>
</dbReference>
<dbReference type="GO" id="GO:0006950">
    <property type="term" value="P:response to stress"/>
    <property type="evidence" value="ECO:0007669"/>
    <property type="project" value="UniProtKB-ARBA"/>
</dbReference>
<dbReference type="GO" id="GO:0071949">
    <property type="term" value="F:FAD binding"/>
    <property type="evidence" value="ECO:0007669"/>
    <property type="project" value="TreeGrafter"/>
</dbReference>
<evidence type="ECO:0000256" key="8">
    <source>
        <dbReference type="RuleBase" id="RU004182"/>
    </source>
</evidence>
<feature type="binding site" evidence="6">
    <location>
        <begin position="372"/>
        <end position="374"/>
    </location>
    <ligand>
        <name>FAD</name>
        <dbReference type="ChEBI" id="CHEBI:57692"/>
    </ligand>
</feature>
<dbReference type="Gene3D" id="3.40.50.620">
    <property type="entry name" value="HUPs"/>
    <property type="match status" value="1"/>
</dbReference>
<dbReference type="SUPFAM" id="SSF48173">
    <property type="entry name" value="Cryptochrome/photolyase FAD-binding domain"/>
    <property type="match status" value="1"/>
</dbReference>
<dbReference type="GO" id="GO:0006139">
    <property type="term" value="P:nucleobase-containing compound metabolic process"/>
    <property type="evidence" value="ECO:0007669"/>
    <property type="project" value="UniProtKB-ARBA"/>
</dbReference>
<dbReference type="SUPFAM" id="SSF52425">
    <property type="entry name" value="Cryptochrome/photolyase, N-terminal domain"/>
    <property type="match status" value="1"/>
</dbReference>
<dbReference type="PANTHER" id="PTHR11455">
    <property type="entry name" value="CRYPTOCHROME"/>
    <property type="match status" value="1"/>
</dbReference>
<keyword evidence="4 6" id="KW-0274">FAD</keyword>
<evidence type="ECO:0000256" key="2">
    <source>
        <dbReference type="ARBA" id="ARBA00005862"/>
    </source>
</evidence>
<comment type="cofactor">
    <cofactor evidence="1">
        <name>(6R)-5,10-methylene-5,6,7,8-tetrahydrofolate</name>
        <dbReference type="ChEBI" id="CHEBI:15636"/>
    </cofactor>
</comment>
<dbReference type="GO" id="GO:0009416">
    <property type="term" value="P:response to light stimulus"/>
    <property type="evidence" value="ECO:0007669"/>
    <property type="project" value="TreeGrafter"/>
</dbReference>
<feature type="binding site" evidence="6">
    <location>
        <position position="222"/>
    </location>
    <ligand>
        <name>FAD</name>
        <dbReference type="ChEBI" id="CHEBI:57692"/>
    </ligand>
</feature>
<dbReference type="InterPro" id="IPR006050">
    <property type="entry name" value="DNA_photolyase_N"/>
</dbReference>
<feature type="domain" description="Photolyase/cryptochrome alpha/beta" evidence="9">
    <location>
        <begin position="1"/>
        <end position="129"/>
    </location>
</feature>
<dbReference type="PROSITE" id="PS51645">
    <property type="entry name" value="PHR_CRY_ALPHA_BETA"/>
    <property type="match status" value="1"/>
</dbReference>
<dbReference type="InterPro" id="IPR002081">
    <property type="entry name" value="Cryptochrome/DNA_photolyase_1"/>
</dbReference>
<evidence type="ECO:0000256" key="3">
    <source>
        <dbReference type="ARBA" id="ARBA00022630"/>
    </source>
</evidence>
<dbReference type="PRINTS" id="PR00147">
    <property type="entry name" value="DNAPHOTLYASE"/>
</dbReference>
<dbReference type="InterPro" id="IPR036134">
    <property type="entry name" value="Crypto/Photolyase_FAD-like_sf"/>
</dbReference>
<evidence type="ECO:0000259" key="9">
    <source>
        <dbReference type="PROSITE" id="PS51645"/>
    </source>
</evidence>
<organism evidence="10 11">
    <name type="scientific">Thiomicrospira cyclica (strain DSM 14477 / JCM 11371 / ALM1)</name>
    <name type="common">Thioalkalimicrobium cyclicum</name>
    <dbReference type="NCBI Taxonomy" id="717773"/>
    <lineage>
        <taxon>Bacteria</taxon>
        <taxon>Pseudomonadati</taxon>
        <taxon>Pseudomonadota</taxon>
        <taxon>Gammaproteobacteria</taxon>
        <taxon>Thiotrichales</taxon>
        <taxon>Piscirickettsiaceae</taxon>
        <taxon>Thiomicrospira</taxon>
    </lineage>
</organism>
<evidence type="ECO:0000256" key="7">
    <source>
        <dbReference type="PIRSR" id="PIRSR602081-2"/>
    </source>
</evidence>
<proteinExistence type="inferred from homology"/>
<dbReference type="KEGG" id="tcy:Thicy_0182"/>
<feature type="site" description="Electron transfer via tryptophanyl radical" evidence="7">
    <location>
        <position position="359"/>
    </location>
</feature>
<dbReference type="Pfam" id="PF03441">
    <property type="entry name" value="FAD_binding_7"/>
    <property type="match status" value="1"/>
</dbReference>
<dbReference type="PANTHER" id="PTHR11455:SF9">
    <property type="entry name" value="CRYPTOCHROME CIRCADIAN CLOCK 5 ISOFORM X1"/>
    <property type="match status" value="1"/>
</dbReference>
<gene>
    <name evidence="10" type="ordered locus">Thicy_0182</name>
</gene>